<name>A0A1I5Z4D7_9BACT</name>
<proteinExistence type="predicted"/>
<sequence length="45" mass="5213">MRGAMLLNFRPGFFYGPASTQQTGFLFKESYHAQAYKNITNVYFV</sequence>
<organism evidence="1 2">
    <name type="scientific">Parafilimonas terrae</name>
    <dbReference type="NCBI Taxonomy" id="1465490"/>
    <lineage>
        <taxon>Bacteria</taxon>
        <taxon>Pseudomonadati</taxon>
        <taxon>Bacteroidota</taxon>
        <taxon>Chitinophagia</taxon>
        <taxon>Chitinophagales</taxon>
        <taxon>Chitinophagaceae</taxon>
        <taxon>Parafilimonas</taxon>
    </lineage>
</organism>
<keyword evidence="2" id="KW-1185">Reference proteome</keyword>
<protein>
    <submittedName>
        <fullName evidence="1">Uncharacterized protein</fullName>
    </submittedName>
</protein>
<dbReference type="Proteomes" id="UP000199031">
    <property type="component" value="Unassembled WGS sequence"/>
</dbReference>
<evidence type="ECO:0000313" key="2">
    <source>
        <dbReference type="Proteomes" id="UP000199031"/>
    </source>
</evidence>
<gene>
    <name evidence="1" type="ORF">SAMN05444277_11667</name>
</gene>
<evidence type="ECO:0000313" key="1">
    <source>
        <dbReference type="EMBL" id="SFQ51310.1"/>
    </source>
</evidence>
<dbReference type="AlphaFoldDB" id="A0A1I5Z4D7"/>
<accession>A0A1I5Z4D7</accession>
<dbReference type="STRING" id="1465490.SAMN05444277_11667"/>
<reference evidence="1 2" key="1">
    <citation type="submission" date="2016-10" db="EMBL/GenBank/DDBJ databases">
        <authorList>
            <person name="de Groot N.N."/>
        </authorList>
    </citation>
    <scope>NUCLEOTIDE SEQUENCE [LARGE SCALE GENOMIC DNA]</scope>
    <source>
        <strain evidence="1 2">DSM 28286</strain>
    </source>
</reference>
<dbReference type="EMBL" id="FOXQ01000016">
    <property type="protein sequence ID" value="SFQ51310.1"/>
    <property type="molecule type" value="Genomic_DNA"/>
</dbReference>